<dbReference type="InterPro" id="IPR016024">
    <property type="entry name" value="ARM-type_fold"/>
</dbReference>
<protein>
    <recommendedName>
        <fullName evidence="3">HEAT repeat domain-containing protein</fullName>
    </recommendedName>
</protein>
<comment type="caution">
    <text evidence="1">The sequence shown here is derived from an EMBL/GenBank/DDBJ whole genome shotgun (WGS) entry which is preliminary data.</text>
</comment>
<keyword evidence="2" id="KW-1185">Reference proteome</keyword>
<dbReference type="InterPro" id="IPR011989">
    <property type="entry name" value="ARM-like"/>
</dbReference>
<dbReference type="Proteomes" id="UP000268313">
    <property type="component" value="Unassembled WGS sequence"/>
</dbReference>
<dbReference type="OrthoDB" id="5513919at2"/>
<dbReference type="RefSeq" id="WP_120600555.1">
    <property type="nucleotide sequence ID" value="NZ_RAWE01000002.1"/>
</dbReference>
<accession>A0A3A8KKG6</accession>
<dbReference type="Pfam" id="PF13646">
    <property type="entry name" value="HEAT_2"/>
    <property type="match status" value="1"/>
</dbReference>
<name>A0A3A8KKG6_9BACT</name>
<dbReference type="SUPFAM" id="SSF48371">
    <property type="entry name" value="ARM repeat"/>
    <property type="match status" value="1"/>
</dbReference>
<dbReference type="SMART" id="SM00567">
    <property type="entry name" value="EZ_HEAT"/>
    <property type="match status" value="2"/>
</dbReference>
<proteinExistence type="predicted"/>
<dbReference type="AlphaFoldDB" id="A0A3A8KKG6"/>
<sequence>MSSERNRGRVRTVEEWVGRLSSRDAGAREESLSALEELLVSGAPDARERTARALLEELGRPGTAVAEPLLFLLQRGWWPPQAGLTGLAVQSVLTVLARMDAESPALENAAGVLAGVCRVEPSQLAALDGMFQHPQASVRSAMARVVGRLGTAAASELPRLLGLLEDEEPVAFSALESLAALAPLAPDLTAPRLLEQVRKTEGARLYLALVSLRGLLDELHGEARPTPVLPDLEPALLRTLTAPEAPIRQEAASLLGLSGPLSPAAIAALREHLRDESPHVAARSAVALVRSGAPASEALFLLKGQLGPAASREIQEAAVAALEEADPAQLGRAKGMLETVARDAVGLTREALYELLGQLP</sequence>
<evidence type="ECO:0008006" key="3">
    <source>
        <dbReference type="Google" id="ProtNLM"/>
    </source>
</evidence>
<gene>
    <name evidence="1" type="ORF">D7X32_00765</name>
</gene>
<reference evidence="2" key="1">
    <citation type="submission" date="2018-09" db="EMBL/GenBank/DDBJ databases">
        <authorList>
            <person name="Livingstone P.G."/>
            <person name="Whitworth D.E."/>
        </authorList>
    </citation>
    <scope>NUCLEOTIDE SEQUENCE [LARGE SCALE GENOMIC DNA]</scope>
    <source>
        <strain evidence="2">CA043D</strain>
    </source>
</reference>
<organism evidence="1 2">
    <name type="scientific">Corallococcus carmarthensis</name>
    <dbReference type="NCBI Taxonomy" id="2316728"/>
    <lineage>
        <taxon>Bacteria</taxon>
        <taxon>Pseudomonadati</taxon>
        <taxon>Myxococcota</taxon>
        <taxon>Myxococcia</taxon>
        <taxon>Myxococcales</taxon>
        <taxon>Cystobacterineae</taxon>
        <taxon>Myxococcaceae</taxon>
        <taxon>Corallococcus</taxon>
    </lineage>
</organism>
<evidence type="ECO:0000313" key="2">
    <source>
        <dbReference type="Proteomes" id="UP000268313"/>
    </source>
</evidence>
<dbReference type="InterPro" id="IPR004155">
    <property type="entry name" value="PBS_lyase_HEAT"/>
</dbReference>
<dbReference type="Gene3D" id="1.25.10.10">
    <property type="entry name" value="Leucine-rich Repeat Variant"/>
    <property type="match status" value="2"/>
</dbReference>
<dbReference type="EMBL" id="RAWE01000002">
    <property type="protein sequence ID" value="RKH07639.1"/>
    <property type="molecule type" value="Genomic_DNA"/>
</dbReference>
<evidence type="ECO:0000313" key="1">
    <source>
        <dbReference type="EMBL" id="RKH07639.1"/>
    </source>
</evidence>